<proteinExistence type="predicted"/>
<keyword evidence="8 12" id="KW-1133">Transmembrane helix</keyword>
<dbReference type="GO" id="GO:0052925">
    <property type="term" value="F:dol-P-Man:Man(5)GlcNAc(2)-PP-Dol alpha-1,3-mannosyltransferase activity"/>
    <property type="evidence" value="ECO:0007669"/>
    <property type="project" value="UniProtKB-EC"/>
</dbReference>
<keyword evidence="5" id="KW-0808">Transferase</keyword>
<evidence type="ECO:0000256" key="1">
    <source>
        <dbReference type="ARBA" id="ARBA00004477"/>
    </source>
</evidence>
<protein>
    <recommendedName>
        <fullName evidence="3">dolichyl-P-Man:Man5GlcNAc2-PP-dolichol alpha-1,3-mannosyltransferase</fullName>
        <ecNumber evidence="3">2.4.1.258</ecNumber>
    </recommendedName>
</protein>
<evidence type="ECO:0000256" key="11">
    <source>
        <dbReference type="SAM" id="MobiDB-lite"/>
    </source>
</evidence>
<dbReference type="OrthoDB" id="409956at2759"/>
<evidence type="ECO:0000313" key="13">
    <source>
        <dbReference type="EMBL" id="PPR89091.1"/>
    </source>
</evidence>
<evidence type="ECO:0000256" key="3">
    <source>
        <dbReference type="ARBA" id="ARBA00011964"/>
    </source>
</evidence>
<keyword evidence="6 12" id="KW-0812">Transmembrane</keyword>
<dbReference type="GO" id="GO:0005789">
    <property type="term" value="C:endoplasmic reticulum membrane"/>
    <property type="evidence" value="ECO:0007669"/>
    <property type="project" value="UniProtKB-SubCell"/>
</dbReference>
<evidence type="ECO:0000256" key="8">
    <source>
        <dbReference type="ARBA" id="ARBA00022989"/>
    </source>
</evidence>
<dbReference type="Pfam" id="PF05208">
    <property type="entry name" value="ALG3"/>
    <property type="match status" value="1"/>
</dbReference>
<dbReference type="EMBL" id="KZ668059">
    <property type="protein sequence ID" value="PPR89091.1"/>
    <property type="molecule type" value="Genomic_DNA"/>
</dbReference>
<dbReference type="PANTHER" id="PTHR12646:SF0">
    <property type="entry name" value="DOL-P-MAN:MAN(5)GLCNAC(2)-PP-DOL ALPHA-1,3-MANNOSYLTRANSFERASE"/>
    <property type="match status" value="1"/>
</dbReference>
<sequence length="231" mass="26477">MATETLDDKKSEEEEVKDKENEEGSKEEVTAKLLEFLGSPHATTDVLLADKEQKGKKRKATPSKNIGSAEALDTSAKNVKTFKDVKGCDDAKQELEEVVEYLKNPSKFIINGASRLFKFFRSRISFCSITSCSAWPKTLKKEHIVTTMFVGNFIGIIFARSLHYQFYSWYFYSLPHLLWITPFPTLHRNRAVLDCISIKLVFVSPTPLSSLTYTVWFMVFYGHISYVLQFK</sequence>
<evidence type="ECO:0000256" key="9">
    <source>
        <dbReference type="ARBA" id="ARBA00023136"/>
    </source>
</evidence>
<organism evidence="13 14">
    <name type="scientific">Gossypium barbadense</name>
    <name type="common">Sea Island cotton</name>
    <name type="synonym">Hibiscus barbadensis</name>
    <dbReference type="NCBI Taxonomy" id="3634"/>
    <lineage>
        <taxon>Eukaryota</taxon>
        <taxon>Viridiplantae</taxon>
        <taxon>Streptophyta</taxon>
        <taxon>Embryophyta</taxon>
        <taxon>Tracheophyta</taxon>
        <taxon>Spermatophyta</taxon>
        <taxon>Magnoliopsida</taxon>
        <taxon>eudicotyledons</taxon>
        <taxon>Gunneridae</taxon>
        <taxon>Pentapetalae</taxon>
        <taxon>rosids</taxon>
        <taxon>malvids</taxon>
        <taxon>Malvales</taxon>
        <taxon>Malvaceae</taxon>
        <taxon>Malvoideae</taxon>
        <taxon>Gossypium</taxon>
    </lineage>
</organism>
<evidence type="ECO:0000256" key="4">
    <source>
        <dbReference type="ARBA" id="ARBA00022676"/>
    </source>
</evidence>
<feature type="transmembrane region" description="Helical" evidence="12">
    <location>
        <begin position="144"/>
        <end position="167"/>
    </location>
</feature>
<dbReference type="InterPro" id="IPR007873">
    <property type="entry name" value="Glycosyltransferase_ALG3"/>
</dbReference>
<comment type="catalytic activity">
    <reaction evidence="10">
        <text>an alpha-D-Man-(1-&gt;2)-alpha-D-Man-(1-&gt;2)-alpha-D-Man-(1-&gt;3)-[alpha-D-Man-(1-&gt;6)]-beta-D-Man-(1-&gt;4)-beta-D-GlcNAc-(1-&gt;4)-alpha-D-GlcNAc-diphospho-di-trans,poly-cis-dolichol + a di-trans,poly-cis-dolichyl beta-D-mannosyl phosphate = an alpha-D-Man-(1-&gt;2)-alpha-D-Man-(1-&gt;2)-alpha-D-Man-(1-&gt;3)-[alpha-D-Man-(1-&gt;3)-alpha-D-Man-(1-&gt;6)]-beta-D-Man-(1-&gt;4)-beta-D-GlcNAc-(1-&gt;4)-alpha-D-GlcNAc-diphospho-di-trans,poly-cis-dolichol + a di-trans,poly-cis-dolichyl phosphate + H(+)</text>
        <dbReference type="Rhea" id="RHEA:29527"/>
        <dbReference type="Rhea" id="RHEA-COMP:19498"/>
        <dbReference type="Rhea" id="RHEA-COMP:19501"/>
        <dbReference type="Rhea" id="RHEA-COMP:19516"/>
        <dbReference type="Rhea" id="RHEA-COMP:19517"/>
        <dbReference type="ChEBI" id="CHEBI:15378"/>
        <dbReference type="ChEBI" id="CHEBI:57683"/>
        <dbReference type="ChEBI" id="CHEBI:58211"/>
        <dbReference type="ChEBI" id="CHEBI:132515"/>
        <dbReference type="ChEBI" id="CHEBI:132516"/>
        <dbReference type="EC" id="2.4.1.258"/>
    </reaction>
    <physiologicalReaction direction="left-to-right" evidence="10">
        <dbReference type="Rhea" id="RHEA:29528"/>
    </physiologicalReaction>
</comment>
<dbReference type="Proteomes" id="UP000239757">
    <property type="component" value="Unassembled WGS sequence"/>
</dbReference>
<gene>
    <name evidence="13" type="ORF">GOBAR_AA31596</name>
</gene>
<dbReference type="PANTHER" id="PTHR12646">
    <property type="entry name" value="NOT56 - RELATED"/>
    <property type="match status" value="1"/>
</dbReference>
<dbReference type="EC" id="2.4.1.258" evidence="3"/>
<keyword evidence="4" id="KW-0328">Glycosyltransferase</keyword>
<feature type="transmembrane region" description="Helical" evidence="12">
    <location>
        <begin position="210"/>
        <end position="228"/>
    </location>
</feature>
<feature type="region of interest" description="Disordered" evidence="11">
    <location>
        <begin position="48"/>
        <end position="67"/>
    </location>
</feature>
<evidence type="ECO:0000256" key="6">
    <source>
        <dbReference type="ARBA" id="ARBA00022692"/>
    </source>
</evidence>
<dbReference type="AlphaFoldDB" id="A0A2P5WDE0"/>
<evidence type="ECO:0000256" key="10">
    <source>
        <dbReference type="ARBA" id="ARBA00049506"/>
    </source>
</evidence>
<name>A0A2P5WDE0_GOSBA</name>
<evidence type="ECO:0000256" key="5">
    <source>
        <dbReference type="ARBA" id="ARBA00022679"/>
    </source>
</evidence>
<keyword evidence="9 12" id="KW-0472">Membrane</keyword>
<keyword evidence="7" id="KW-0256">Endoplasmic reticulum</keyword>
<comment type="subcellular location">
    <subcellularLocation>
        <location evidence="1">Endoplasmic reticulum membrane</location>
        <topology evidence="1">Multi-pass membrane protein</topology>
    </subcellularLocation>
</comment>
<evidence type="ECO:0000313" key="14">
    <source>
        <dbReference type="Proteomes" id="UP000239757"/>
    </source>
</evidence>
<feature type="region of interest" description="Disordered" evidence="11">
    <location>
        <begin position="1"/>
        <end position="29"/>
    </location>
</feature>
<comment type="pathway">
    <text evidence="2">Protein modification; protein glycosylation.</text>
</comment>
<evidence type="ECO:0000256" key="12">
    <source>
        <dbReference type="SAM" id="Phobius"/>
    </source>
</evidence>
<accession>A0A2P5WDE0</accession>
<reference evidence="13 14" key="1">
    <citation type="submission" date="2015-01" db="EMBL/GenBank/DDBJ databases">
        <title>Genome of allotetraploid Gossypium barbadense reveals genomic plasticity and fiber elongation in cotton evolution.</title>
        <authorList>
            <person name="Chen X."/>
            <person name="Liu X."/>
            <person name="Zhao B."/>
            <person name="Zheng H."/>
            <person name="Hu Y."/>
            <person name="Lu G."/>
            <person name="Yang C."/>
            <person name="Chen J."/>
            <person name="Shan C."/>
            <person name="Zhang L."/>
            <person name="Zhou Y."/>
            <person name="Wang L."/>
            <person name="Guo W."/>
            <person name="Bai Y."/>
            <person name="Ruan J."/>
            <person name="Shangguan X."/>
            <person name="Mao Y."/>
            <person name="Jiang J."/>
            <person name="Zhu Y."/>
            <person name="Lei J."/>
            <person name="Kang H."/>
            <person name="Chen S."/>
            <person name="He X."/>
            <person name="Wang R."/>
            <person name="Wang Y."/>
            <person name="Chen J."/>
            <person name="Wang L."/>
            <person name="Yu S."/>
            <person name="Wang B."/>
            <person name="Wei J."/>
            <person name="Song S."/>
            <person name="Lu X."/>
            <person name="Gao Z."/>
            <person name="Gu W."/>
            <person name="Deng X."/>
            <person name="Ma D."/>
            <person name="Wang S."/>
            <person name="Liang W."/>
            <person name="Fang L."/>
            <person name="Cai C."/>
            <person name="Zhu X."/>
            <person name="Zhou B."/>
            <person name="Zhang Y."/>
            <person name="Chen Z."/>
            <person name="Xu S."/>
            <person name="Zhu R."/>
            <person name="Wang S."/>
            <person name="Zhang T."/>
            <person name="Zhao G."/>
        </authorList>
    </citation>
    <scope>NUCLEOTIDE SEQUENCE [LARGE SCALE GENOMIC DNA]</scope>
    <source>
        <strain evidence="14">cv. Xinhai21</strain>
        <tissue evidence="13">Leaf</tissue>
    </source>
</reference>
<evidence type="ECO:0000256" key="2">
    <source>
        <dbReference type="ARBA" id="ARBA00004922"/>
    </source>
</evidence>
<evidence type="ECO:0000256" key="7">
    <source>
        <dbReference type="ARBA" id="ARBA00022824"/>
    </source>
</evidence>